<dbReference type="InterPro" id="IPR011992">
    <property type="entry name" value="EF-hand-dom_pair"/>
</dbReference>
<dbReference type="Proteomes" id="UP000887581">
    <property type="component" value="Unplaced"/>
</dbReference>
<dbReference type="SUPFAM" id="SSF47473">
    <property type="entry name" value="EF-hand"/>
    <property type="match status" value="1"/>
</dbReference>
<feature type="domain" description="EF-hand" evidence="2">
    <location>
        <begin position="61"/>
        <end position="96"/>
    </location>
</feature>
<dbReference type="WBParaSite" id="sdigi.contig14.g1405.t1">
    <property type="protein sequence ID" value="sdigi.contig14.g1405.t1"/>
    <property type="gene ID" value="sdigi.contig14.g1405"/>
</dbReference>
<evidence type="ECO:0000256" key="1">
    <source>
        <dbReference type="ARBA" id="ARBA00022837"/>
    </source>
</evidence>
<dbReference type="PROSITE" id="PS50222">
    <property type="entry name" value="EF_HAND_2"/>
    <property type="match status" value="1"/>
</dbReference>
<dbReference type="InterPro" id="IPR018247">
    <property type="entry name" value="EF_Hand_1_Ca_BS"/>
</dbReference>
<proteinExistence type="predicted"/>
<dbReference type="Gene3D" id="1.10.238.10">
    <property type="entry name" value="EF-hand"/>
    <property type="match status" value="1"/>
</dbReference>
<evidence type="ECO:0000259" key="2">
    <source>
        <dbReference type="PROSITE" id="PS50222"/>
    </source>
</evidence>
<evidence type="ECO:0000313" key="3">
    <source>
        <dbReference type="Proteomes" id="UP000887581"/>
    </source>
</evidence>
<keyword evidence="3" id="KW-1185">Reference proteome</keyword>
<dbReference type="AlphaFoldDB" id="A0A915PMB6"/>
<dbReference type="PROSITE" id="PS00018">
    <property type="entry name" value="EF_HAND_1"/>
    <property type="match status" value="1"/>
</dbReference>
<protein>
    <submittedName>
        <fullName evidence="4">EF-hand domain-containing protein</fullName>
    </submittedName>
</protein>
<keyword evidence="1" id="KW-0106">Calcium</keyword>
<organism evidence="3 4">
    <name type="scientific">Setaria digitata</name>
    <dbReference type="NCBI Taxonomy" id="48799"/>
    <lineage>
        <taxon>Eukaryota</taxon>
        <taxon>Metazoa</taxon>
        <taxon>Ecdysozoa</taxon>
        <taxon>Nematoda</taxon>
        <taxon>Chromadorea</taxon>
        <taxon>Rhabditida</taxon>
        <taxon>Spirurina</taxon>
        <taxon>Spiruromorpha</taxon>
        <taxon>Filarioidea</taxon>
        <taxon>Setariidae</taxon>
        <taxon>Setaria</taxon>
    </lineage>
</organism>
<dbReference type="InterPro" id="IPR002048">
    <property type="entry name" value="EF_hand_dom"/>
</dbReference>
<reference evidence="4" key="1">
    <citation type="submission" date="2022-11" db="UniProtKB">
        <authorList>
            <consortium name="WormBaseParasite"/>
        </authorList>
    </citation>
    <scope>IDENTIFICATION</scope>
</reference>
<evidence type="ECO:0000313" key="4">
    <source>
        <dbReference type="WBParaSite" id="sdigi.contig14.g1405.t1"/>
    </source>
</evidence>
<name>A0A915PMB6_9BILA</name>
<dbReference type="GO" id="GO:0005509">
    <property type="term" value="F:calcium ion binding"/>
    <property type="evidence" value="ECO:0007669"/>
    <property type="project" value="InterPro"/>
</dbReference>
<accession>A0A915PMB6</accession>
<sequence length="322" mass="36933">MSTFHQESDGMEKKTLHGRDFDLEVQPNMYNLMLLIILPYVTIAFPESTAGRDCKSTQPTEPLDLIWHLFQEMDINENNKLSFSELVNISKLLSKANRTFVLLNQFRRQDLDNSSDFNFEEFEQLFSNAIGGLLACKNICINNNDDYNDEYFTNALNELGIETDYDEKEAKKYELKDYIPKPYSIQIQNANDAKQALTEYARNLSIFECADSNGDKAVTPLEAYSYLSQYVQIRNTIEFLNAFIDSLEENNTCLDINGLSHFIHIIIRKCSIITRTARATCYKLRTHTVLKNVELGQLPVDSDSVIALALHTVPDTYVIVRT</sequence>